<reference evidence="1" key="1">
    <citation type="submission" date="2019-08" db="EMBL/GenBank/DDBJ databases">
        <title>The genome of the North American firefly Photinus pyralis.</title>
        <authorList>
            <consortium name="Photinus pyralis genome working group"/>
            <person name="Fallon T.R."/>
            <person name="Sander Lower S.E."/>
            <person name="Weng J.-K."/>
        </authorList>
    </citation>
    <scope>NUCLEOTIDE SEQUENCE</scope>
    <source>
        <strain evidence="1">TRF0915ILg1</strain>
        <tissue evidence="1">Whole body</tissue>
    </source>
</reference>
<organism evidence="1 2">
    <name type="scientific">Ignelater luminosus</name>
    <name type="common">Cucubano</name>
    <name type="synonym">Pyrophorus luminosus</name>
    <dbReference type="NCBI Taxonomy" id="2038154"/>
    <lineage>
        <taxon>Eukaryota</taxon>
        <taxon>Metazoa</taxon>
        <taxon>Ecdysozoa</taxon>
        <taxon>Arthropoda</taxon>
        <taxon>Hexapoda</taxon>
        <taxon>Insecta</taxon>
        <taxon>Pterygota</taxon>
        <taxon>Neoptera</taxon>
        <taxon>Endopterygota</taxon>
        <taxon>Coleoptera</taxon>
        <taxon>Polyphaga</taxon>
        <taxon>Elateriformia</taxon>
        <taxon>Elateroidea</taxon>
        <taxon>Elateridae</taxon>
        <taxon>Agrypninae</taxon>
        <taxon>Pyrophorini</taxon>
        <taxon>Ignelater</taxon>
    </lineage>
</organism>
<protein>
    <submittedName>
        <fullName evidence="1">Uncharacterized protein</fullName>
    </submittedName>
</protein>
<name>A0A8K0CUH2_IGNLU</name>
<dbReference type="EMBL" id="VTPC01030540">
    <property type="protein sequence ID" value="KAF2891491.1"/>
    <property type="molecule type" value="Genomic_DNA"/>
</dbReference>
<evidence type="ECO:0000313" key="2">
    <source>
        <dbReference type="Proteomes" id="UP000801492"/>
    </source>
</evidence>
<comment type="caution">
    <text evidence="1">The sequence shown here is derived from an EMBL/GenBank/DDBJ whole genome shotgun (WGS) entry which is preliminary data.</text>
</comment>
<dbReference type="OrthoDB" id="6736312at2759"/>
<dbReference type="InterPro" id="IPR010512">
    <property type="entry name" value="DUF1091"/>
</dbReference>
<accession>A0A8K0CUH2</accession>
<keyword evidence="2" id="KW-1185">Reference proteome</keyword>
<sequence>MITQAYMFLSNEYRSFPIRFEINLCKAFKLNYAGIRNVLKCGNFAGCPLQKGKIYHLCNWMPDENKLPPAIPTGKYKFRMTIMYESKEVAVADCYADIVNSMYIF</sequence>
<gene>
    <name evidence="1" type="ORF">ILUMI_14682</name>
</gene>
<dbReference type="Proteomes" id="UP000801492">
    <property type="component" value="Unassembled WGS sequence"/>
</dbReference>
<dbReference type="AlphaFoldDB" id="A0A8K0CUH2"/>
<dbReference type="Pfam" id="PF06477">
    <property type="entry name" value="DUF1091"/>
    <property type="match status" value="1"/>
</dbReference>
<evidence type="ECO:0000313" key="1">
    <source>
        <dbReference type="EMBL" id="KAF2891491.1"/>
    </source>
</evidence>
<proteinExistence type="predicted"/>